<gene>
    <name evidence="1" type="ORF">FCL54_12490</name>
</gene>
<protein>
    <submittedName>
        <fullName evidence="1">DUF2927 domain-containing protein</fullName>
    </submittedName>
</protein>
<dbReference type="GO" id="GO:0008237">
    <property type="term" value="F:metallopeptidase activity"/>
    <property type="evidence" value="ECO:0007669"/>
    <property type="project" value="InterPro"/>
</dbReference>
<organism evidence="1 2">
    <name type="scientific">Exobacillus caeni</name>
    <dbReference type="NCBI Taxonomy" id="2574798"/>
    <lineage>
        <taxon>Bacteria</taxon>
        <taxon>Bacillati</taxon>
        <taxon>Bacillota</taxon>
        <taxon>Bacilli</taxon>
        <taxon>Bacillales</taxon>
        <taxon>Guptibacillaceae</taxon>
        <taxon>Exobacillus</taxon>
    </lineage>
</organism>
<name>A0A5R9F8D5_9BACL</name>
<sequence length="380" mass="43782">MKVSGLILIKLMLDRGCIPEPRIHIEGIKSGEVYINERTITIDEEAANKYTMELNGKPIQNGHKVSKNGPYTLEVNAKRWWNEQTESIQFEIDNIPPEKPSFKEEIKDVYFKQATFKLNKERDVNYTIMMDGKPYDIEKPVTKKGKHILSIKAVKDNGLFAQNEVKFEIDNRTYSRDTIETFKGFIFHNEDRPEKDPKILKWNKTVSVYVYGKPTSTDLQVLKSYLNNLSEILPIDLIYTGNNFSVKADYSIPIIFVPTHQFKDYGLKEKLINGTNKIVGYTMPTKDSEEGLLRSNVLIGTDTSQQVRKTTILHELVHSLGLYGHFKENEKSILYPFTNNMVTDLGDIDKEIIELLYRPDILHGMDESDVDKVLAPRIKE</sequence>
<dbReference type="Gene3D" id="3.40.390.10">
    <property type="entry name" value="Collagenase (Catalytic Domain)"/>
    <property type="match status" value="1"/>
</dbReference>
<dbReference type="SUPFAM" id="SSF55486">
    <property type="entry name" value="Metalloproteases ('zincins'), catalytic domain"/>
    <property type="match status" value="1"/>
</dbReference>
<comment type="caution">
    <text evidence="1">The sequence shown here is derived from an EMBL/GenBank/DDBJ whole genome shotgun (WGS) entry which is preliminary data.</text>
</comment>
<evidence type="ECO:0000313" key="1">
    <source>
        <dbReference type="EMBL" id="TLS36774.1"/>
    </source>
</evidence>
<evidence type="ECO:0000313" key="2">
    <source>
        <dbReference type="Proteomes" id="UP000308230"/>
    </source>
</evidence>
<dbReference type="AlphaFoldDB" id="A0A5R9F8D5"/>
<dbReference type="Proteomes" id="UP000308230">
    <property type="component" value="Unassembled WGS sequence"/>
</dbReference>
<accession>A0A5R9F8D5</accession>
<proteinExistence type="predicted"/>
<dbReference type="InterPro" id="IPR024079">
    <property type="entry name" value="MetalloPept_cat_dom_sf"/>
</dbReference>
<reference evidence="1 2" key="1">
    <citation type="submission" date="2019-04" db="EMBL/GenBank/DDBJ databases">
        <title>Bacillus caeni sp. nov., a bacterium isolated from mangrove sediment.</title>
        <authorList>
            <person name="Huang H."/>
            <person name="Mo K."/>
            <person name="Hu Y."/>
        </authorList>
    </citation>
    <scope>NUCLEOTIDE SEQUENCE [LARGE SCALE GENOMIC DNA]</scope>
    <source>
        <strain evidence="1 2">HB172195</strain>
    </source>
</reference>
<dbReference type="InterPro" id="IPR021323">
    <property type="entry name" value="DUF2927"/>
</dbReference>
<dbReference type="Pfam" id="PF11150">
    <property type="entry name" value="DUF2927"/>
    <property type="match status" value="1"/>
</dbReference>
<dbReference type="EMBL" id="SWLG01000008">
    <property type="protein sequence ID" value="TLS36774.1"/>
    <property type="molecule type" value="Genomic_DNA"/>
</dbReference>
<keyword evidence="2" id="KW-1185">Reference proteome</keyword>